<sequence>VYNIKNNKCQYMPFWEAIDEIWSEHLHNPLHSAGYYFNPFLFYSNDSYSDPAVSYGMGYCVFKMPKDHRDQNLIMEQVVEYSKYSGGRNTKKNALSWTKYQEKCPQLQQLAIRILSQTCDGASKFKLMLLTEGMNLIER</sequence>
<accession>A0A8S0T4L9</accession>
<evidence type="ECO:0000313" key="2">
    <source>
        <dbReference type="Proteomes" id="UP000594638"/>
    </source>
</evidence>
<dbReference type="Gramene" id="OE9A055709T1">
    <property type="protein sequence ID" value="OE9A055709C1"/>
    <property type="gene ID" value="OE9A055709"/>
</dbReference>
<reference evidence="1 2" key="1">
    <citation type="submission" date="2019-12" db="EMBL/GenBank/DDBJ databases">
        <authorList>
            <person name="Alioto T."/>
            <person name="Alioto T."/>
            <person name="Gomez Garrido J."/>
        </authorList>
    </citation>
    <scope>NUCLEOTIDE SEQUENCE [LARGE SCALE GENOMIC DNA]</scope>
</reference>
<gene>
    <name evidence="1" type="ORF">OLEA9_A055709</name>
</gene>
<proteinExistence type="predicted"/>
<dbReference type="AlphaFoldDB" id="A0A8S0T4L9"/>
<dbReference type="Proteomes" id="UP000594638">
    <property type="component" value="Unassembled WGS sequence"/>
</dbReference>
<keyword evidence="2" id="KW-1185">Reference proteome</keyword>
<evidence type="ECO:0000313" key="1">
    <source>
        <dbReference type="EMBL" id="CAA2999801.1"/>
    </source>
</evidence>
<dbReference type="OrthoDB" id="903855at2759"/>
<dbReference type="EMBL" id="CACTIH010005651">
    <property type="protein sequence ID" value="CAA2999801.1"/>
    <property type="molecule type" value="Genomic_DNA"/>
</dbReference>
<feature type="non-terminal residue" evidence="1">
    <location>
        <position position="139"/>
    </location>
</feature>
<protein>
    <submittedName>
        <fullName evidence="1">Uncharacterized protein LOC111406400</fullName>
    </submittedName>
</protein>
<dbReference type="InterPro" id="IPR012337">
    <property type="entry name" value="RNaseH-like_sf"/>
</dbReference>
<comment type="caution">
    <text evidence="1">The sequence shown here is derived from an EMBL/GenBank/DDBJ whole genome shotgun (WGS) entry which is preliminary data.</text>
</comment>
<name>A0A8S0T4L9_OLEEU</name>
<dbReference type="SUPFAM" id="SSF53098">
    <property type="entry name" value="Ribonuclease H-like"/>
    <property type="match status" value="1"/>
</dbReference>
<organism evidence="1 2">
    <name type="scientific">Olea europaea subsp. europaea</name>
    <dbReference type="NCBI Taxonomy" id="158383"/>
    <lineage>
        <taxon>Eukaryota</taxon>
        <taxon>Viridiplantae</taxon>
        <taxon>Streptophyta</taxon>
        <taxon>Embryophyta</taxon>
        <taxon>Tracheophyta</taxon>
        <taxon>Spermatophyta</taxon>
        <taxon>Magnoliopsida</taxon>
        <taxon>eudicotyledons</taxon>
        <taxon>Gunneridae</taxon>
        <taxon>Pentapetalae</taxon>
        <taxon>asterids</taxon>
        <taxon>lamiids</taxon>
        <taxon>Lamiales</taxon>
        <taxon>Oleaceae</taxon>
        <taxon>Oleeae</taxon>
        <taxon>Olea</taxon>
    </lineage>
</organism>